<reference evidence="1" key="2">
    <citation type="journal article" date="2014" name="ISME J.">
        <title>Microbial stratification in low pH oxic and suboxic macroscopic growths along an acid mine drainage.</title>
        <authorList>
            <person name="Mendez-Garcia C."/>
            <person name="Mesa V."/>
            <person name="Sprenger R.R."/>
            <person name="Richter M."/>
            <person name="Diez M.S."/>
            <person name="Solano J."/>
            <person name="Bargiela R."/>
            <person name="Golyshina O.V."/>
            <person name="Manteca A."/>
            <person name="Ramos J.L."/>
            <person name="Gallego J.R."/>
            <person name="Llorente I."/>
            <person name="Martins Dos Santos V.A."/>
            <person name="Jensen O.N."/>
            <person name="Pelaez A.I."/>
            <person name="Sanchez J."/>
            <person name="Ferrer M."/>
        </authorList>
    </citation>
    <scope>NUCLEOTIDE SEQUENCE</scope>
</reference>
<dbReference type="AlphaFoldDB" id="T1CL33"/>
<dbReference type="SUPFAM" id="SSF64484">
    <property type="entry name" value="beta and beta-prime subunits of DNA dependent RNA-polymerase"/>
    <property type="match status" value="1"/>
</dbReference>
<proteinExistence type="predicted"/>
<gene>
    <name evidence="1" type="ORF">B2A_00405</name>
</gene>
<keyword evidence="1" id="KW-0240">DNA-directed RNA polymerase</keyword>
<reference evidence="1" key="1">
    <citation type="submission" date="2013-08" db="EMBL/GenBank/DDBJ databases">
        <authorList>
            <person name="Mendez C."/>
            <person name="Richter M."/>
            <person name="Ferrer M."/>
            <person name="Sanchez J."/>
        </authorList>
    </citation>
    <scope>NUCLEOTIDE SEQUENCE</scope>
</reference>
<sequence length="179" mass="19602">MPRLIELVDARRVPSTPMMTIYVDPKVKGDAEAVQRIALRIEVTNVPDVATVGTIVEELKVVVAPQPALMRARGVTRDELEQALRDGLDVRLFEMRSGSGSGEGRTLEIRAKETVSGAAKTKKEEAIEEMPFKQLLLASESAKSVRIKGVPGIKRALIKKESEEYVIYTEGSNLDGVLS</sequence>
<keyword evidence="1" id="KW-0804">Transcription</keyword>
<dbReference type="EMBL" id="AUZZ01000318">
    <property type="protein sequence ID" value="EQD68509.1"/>
    <property type="molecule type" value="Genomic_DNA"/>
</dbReference>
<dbReference type="GO" id="GO:0000428">
    <property type="term" value="C:DNA-directed RNA polymerase complex"/>
    <property type="evidence" value="ECO:0007669"/>
    <property type="project" value="UniProtKB-KW"/>
</dbReference>
<organism evidence="1">
    <name type="scientific">mine drainage metagenome</name>
    <dbReference type="NCBI Taxonomy" id="410659"/>
    <lineage>
        <taxon>unclassified sequences</taxon>
        <taxon>metagenomes</taxon>
        <taxon>ecological metagenomes</taxon>
    </lineage>
</organism>
<feature type="non-terminal residue" evidence="1">
    <location>
        <position position="179"/>
    </location>
</feature>
<evidence type="ECO:0000313" key="1">
    <source>
        <dbReference type="EMBL" id="EQD68509.1"/>
    </source>
</evidence>
<comment type="caution">
    <text evidence="1">The sequence shown here is derived from an EMBL/GenBank/DDBJ whole genome shotgun (WGS) entry which is preliminary data.</text>
</comment>
<name>T1CL33_9ZZZZ</name>
<protein>
    <submittedName>
        <fullName evidence="1">DNA-directed RNA polymerase subunit A</fullName>
    </submittedName>
</protein>
<accession>T1CL33</accession>